<evidence type="ECO:0000256" key="1">
    <source>
        <dbReference type="ARBA" id="ARBA00022723"/>
    </source>
</evidence>
<dbReference type="Gene3D" id="3.90.850.10">
    <property type="entry name" value="Fumarylacetoacetase-like, C-terminal domain"/>
    <property type="match status" value="1"/>
</dbReference>
<reference evidence="3 4" key="1">
    <citation type="submission" date="2019-03" db="EMBL/GenBank/DDBJ databases">
        <title>Rhizobium sp. nov., an bacterium isolated from biocrust in Mu Us Desert.</title>
        <authorList>
            <person name="Lixiong L."/>
        </authorList>
    </citation>
    <scope>NUCLEOTIDE SEQUENCE [LARGE SCALE GENOMIC DNA]</scope>
    <source>
        <strain evidence="3 4">SPY-1</strain>
    </source>
</reference>
<dbReference type="OrthoDB" id="5197601at2"/>
<organism evidence="3 4">
    <name type="scientific">Rhizobium deserti</name>
    <dbReference type="NCBI Taxonomy" id="2547961"/>
    <lineage>
        <taxon>Bacteria</taxon>
        <taxon>Pseudomonadati</taxon>
        <taxon>Pseudomonadota</taxon>
        <taxon>Alphaproteobacteria</taxon>
        <taxon>Hyphomicrobiales</taxon>
        <taxon>Rhizobiaceae</taxon>
        <taxon>Rhizobium/Agrobacterium group</taxon>
        <taxon>Rhizobium</taxon>
    </lineage>
</organism>
<gene>
    <name evidence="3" type="ORF">E2F50_18250</name>
</gene>
<dbReference type="Pfam" id="PF01557">
    <property type="entry name" value="FAA_hydrolase"/>
    <property type="match status" value="1"/>
</dbReference>
<proteinExistence type="predicted"/>
<evidence type="ECO:0000313" key="3">
    <source>
        <dbReference type="EMBL" id="TDK32258.1"/>
    </source>
</evidence>
<dbReference type="InterPro" id="IPR036663">
    <property type="entry name" value="Fumarylacetoacetase_C_sf"/>
</dbReference>
<dbReference type="EMBL" id="SMTL01000005">
    <property type="protein sequence ID" value="TDK32258.1"/>
    <property type="molecule type" value="Genomic_DNA"/>
</dbReference>
<keyword evidence="1" id="KW-0479">Metal-binding</keyword>
<dbReference type="PANTHER" id="PTHR11820:SF90">
    <property type="entry name" value="FLUTATHIONE S-TRANSFERASE"/>
    <property type="match status" value="1"/>
</dbReference>
<dbReference type="SUPFAM" id="SSF56529">
    <property type="entry name" value="FAH"/>
    <property type="match status" value="1"/>
</dbReference>
<feature type="domain" description="Fumarylacetoacetase-like C-terminal" evidence="2">
    <location>
        <begin position="34"/>
        <end position="229"/>
    </location>
</feature>
<dbReference type="PANTHER" id="PTHR11820">
    <property type="entry name" value="ACYLPYRUVASE"/>
    <property type="match status" value="1"/>
</dbReference>
<protein>
    <submittedName>
        <fullName evidence="3">FAA hydrolase family protein</fullName>
    </submittedName>
</protein>
<keyword evidence="4" id="KW-1185">Reference proteome</keyword>
<comment type="caution">
    <text evidence="3">The sequence shown here is derived from an EMBL/GenBank/DDBJ whole genome shotgun (WGS) entry which is preliminary data.</text>
</comment>
<keyword evidence="3" id="KW-0378">Hydrolase</keyword>
<dbReference type="AlphaFoldDB" id="A0A4R5UB30"/>
<sequence length="235" mass="25627">MNDMPNLKNYVFNPHAVPTLPVAGSDALFPVHRIYCVGRNFADHAIEMGHDPNKEPPFFFQKNPDTLVLPGENFPYPSETKDVHHEIEMVVALKKGGKNIPVEQALDCVFGYGLGLDMTRRDLQAEAKKAGRPWETAKAFEASAPCSALHPVAKVGHPTEGAIWVKVNGEVRQTGDLNQMIWKVPEMISYLSRLFELKAGDLIFAGTPAGVGAVVTGDVIVGHLDGVDDITFKVG</sequence>
<accession>A0A4R5UB30</accession>
<dbReference type="Proteomes" id="UP000295238">
    <property type="component" value="Unassembled WGS sequence"/>
</dbReference>
<evidence type="ECO:0000259" key="2">
    <source>
        <dbReference type="Pfam" id="PF01557"/>
    </source>
</evidence>
<dbReference type="RefSeq" id="WP_133317597.1">
    <property type="nucleotide sequence ID" value="NZ_SMTL01000005.1"/>
</dbReference>
<evidence type="ECO:0000313" key="4">
    <source>
        <dbReference type="Proteomes" id="UP000295238"/>
    </source>
</evidence>
<dbReference type="GO" id="GO:0018773">
    <property type="term" value="F:acetylpyruvate hydrolase activity"/>
    <property type="evidence" value="ECO:0007669"/>
    <property type="project" value="TreeGrafter"/>
</dbReference>
<name>A0A4R5UB30_9HYPH</name>
<dbReference type="InterPro" id="IPR011234">
    <property type="entry name" value="Fumarylacetoacetase-like_C"/>
</dbReference>
<dbReference type="GO" id="GO:0046872">
    <property type="term" value="F:metal ion binding"/>
    <property type="evidence" value="ECO:0007669"/>
    <property type="project" value="UniProtKB-KW"/>
</dbReference>